<accession>A0ABW4RI03</accession>
<name>A0ABW4RI03_9BACL</name>
<keyword evidence="1" id="KW-0472">Membrane</keyword>
<protein>
    <submittedName>
        <fullName evidence="2">DUF2812 domain-containing protein</fullName>
    </submittedName>
</protein>
<dbReference type="EMBL" id="JBHUEH010000014">
    <property type="protein sequence ID" value="MFD1885942.1"/>
    <property type="molecule type" value="Genomic_DNA"/>
</dbReference>
<sequence length="183" mass="22112">MSSTKRVFRWWWIWQSEKMEEWIEAQEQQGWHLVKVKPSLMTFYFEKGNPRTIRYVFDYQNKVNEDYTALYEDAGWERLNNGRNNWYLWRKSYPADQPDARPEIYSDIESVIQRNDRMKKTLITVGLILVPILVINMIAQQLWQVRLALIVSYALTWLIFVYGINRLGAQNRRLRSRSISSNR</sequence>
<proteinExistence type="predicted"/>
<evidence type="ECO:0000256" key="1">
    <source>
        <dbReference type="SAM" id="Phobius"/>
    </source>
</evidence>
<reference evidence="3" key="1">
    <citation type="journal article" date="2019" name="Int. J. Syst. Evol. Microbiol.">
        <title>The Global Catalogue of Microorganisms (GCM) 10K type strain sequencing project: providing services to taxonomists for standard genome sequencing and annotation.</title>
        <authorList>
            <consortium name="The Broad Institute Genomics Platform"/>
            <consortium name="The Broad Institute Genome Sequencing Center for Infectious Disease"/>
            <person name="Wu L."/>
            <person name="Ma J."/>
        </authorList>
    </citation>
    <scope>NUCLEOTIDE SEQUENCE [LARGE SCALE GENOMIC DNA]</scope>
    <source>
        <strain evidence="3">CCUG 54950</strain>
    </source>
</reference>
<keyword evidence="1" id="KW-1133">Transmembrane helix</keyword>
<dbReference type="Proteomes" id="UP001597233">
    <property type="component" value="Unassembled WGS sequence"/>
</dbReference>
<feature type="transmembrane region" description="Helical" evidence="1">
    <location>
        <begin position="145"/>
        <end position="165"/>
    </location>
</feature>
<evidence type="ECO:0000313" key="3">
    <source>
        <dbReference type="Proteomes" id="UP001597233"/>
    </source>
</evidence>
<gene>
    <name evidence="2" type="ORF">ACFSC9_10420</name>
</gene>
<dbReference type="InterPro" id="IPR021359">
    <property type="entry name" value="DUF2812"/>
</dbReference>
<dbReference type="Pfam" id="PF11193">
    <property type="entry name" value="DUF2812"/>
    <property type="match status" value="1"/>
</dbReference>
<keyword evidence="1" id="KW-0812">Transmembrane</keyword>
<dbReference type="RefSeq" id="WP_347324874.1">
    <property type="nucleotide sequence ID" value="NZ_JBCGUH010000004.1"/>
</dbReference>
<comment type="caution">
    <text evidence="2">The sequence shown here is derived from an EMBL/GenBank/DDBJ whole genome shotgun (WGS) entry which is preliminary data.</text>
</comment>
<organism evidence="2 3">
    <name type="scientific">Paenibacillus wenxiniae</name>
    <dbReference type="NCBI Taxonomy" id="1636843"/>
    <lineage>
        <taxon>Bacteria</taxon>
        <taxon>Bacillati</taxon>
        <taxon>Bacillota</taxon>
        <taxon>Bacilli</taxon>
        <taxon>Bacillales</taxon>
        <taxon>Paenibacillaceae</taxon>
        <taxon>Paenibacillus</taxon>
    </lineage>
</organism>
<keyword evidence="3" id="KW-1185">Reference proteome</keyword>
<feature type="transmembrane region" description="Helical" evidence="1">
    <location>
        <begin position="121"/>
        <end position="139"/>
    </location>
</feature>
<evidence type="ECO:0000313" key="2">
    <source>
        <dbReference type="EMBL" id="MFD1885942.1"/>
    </source>
</evidence>